<evidence type="ECO:0000256" key="3">
    <source>
        <dbReference type="ARBA" id="ARBA00023163"/>
    </source>
</evidence>
<reference evidence="8" key="1">
    <citation type="submission" date="2016-10" db="EMBL/GenBank/DDBJ databases">
        <authorList>
            <person name="Varghese N."/>
            <person name="Submissions S."/>
        </authorList>
    </citation>
    <scope>NUCLEOTIDE SEQUENCE [LARGE SCALE GENOMIC DNA]</scope>
    <source>
        <strain evidence="8">CGMCC 4.3506</strain>
    </source>
</reference>
<dbReference type="GO" id="GO:0045892">
    <property type="term" value="P:negative regulation of DNA-templated transcription"/>
    <property type="evidence" value="ECO:0007669"/>
    <property type="project" value="UniProtKB-ARBA"/>
</dbReference>
<dbReference type="Gene3D" id="1.10.10.60">
    <property type="entry name" value="Homeodomain-like"/>
    <property type="match status" value="1"/>
</dbReference>
<feature type="domain" description="HTH tetR-type" evidence="6">
    <location>
        <begin position="96"/>
        <end position="156"/>
    </location>
</feature>
<dbReference type="Pfam" id="PF17932">
    <property type="entry name" value="TetR_C_24"/>
    <property type="match status" value="1"/>
</dbReference>
<dbReference type="InterPro" id="IPR036271">
    <property type="entry name" value="Tet_transcr_reg_TetR-rel_C_sf"/>
</dbReference>
<dbReference type="GO" id="GO:0000976">
    <property type="term" value="F:transcription cis-regulatory region binding"/>
    <property type="evidence" value="ECO:0007669"/>
    <property type="project" value="TreeGrafter"/>
</dbReference>
<keyword evidence="8" id="KW-1185">Reference proteome</keyword>
<evidence type="ECO:0000256" key="1">
    <source>
        <dbReference type="ARBA" id="ARBA00023015"/>
    </source>
</evidence>
<dbReference type="Gene3D" id="1.10.357.10">
    <property type="entry name" value="Tetracycline Repressor, domain 2"/>
    <property type="match status" value="1"/>
</dbReference>
<dbReference type="STRING" id="200378.SAMN05216553_101775"/>
<keyword evidence="1" id="KW-0805">Transcription regulation</keyword>
<dbReference type="GO" id="GO:0003700">
    <property type="term" value="F:DNA-binding transcription factor activity"/>
    <property type="evidence" value="ECO:0007669"/>
    <property type="project" value="TreeGrafter"/>
</dbReference>
<proteinExistence type="predicted"/>
<dbReference type="PRINTS" id="PR00455">
    <property type="entry name" value="HTHTETR"/>
</dbReference>
<dbReference type="PROSITE" id="PS01081">
    <property type="entry name" value="HTH_TETR_1"/>
    <property type="match status" value="1"/>
</dbReference>
<dbReference type="Pfam" id="PF00440">
    <property type="entry name" value="TetR_N"/>
    <property type="match status" value="1"/>
</dbReference>
<evidence type="ECO:0000256" key="5">
    <source>
        <dbReference type="SAM" id="MobiDB-lite"/>
    </source>
</evidence>
<evidence type="ECO:0000313" key="8">
    <source>
        <dbReference type="Proteomes" id="UP000199623"/>
    </source>
</evidence>
<dbReference type="PANTHER" id="PTHR30055:SF234">
    <property type="entry name" value="HTH-TYPE TRANSCRIPTIONAL REGULATOR BETI"/>
    <property type="match status" value="1"/>
</dbReference>
<feature type="compositionally biased region" description="Basic and acidic residues" evidence="5">
    <location>
        <begin position="41"/>
        <end position="63"/>
    </location>
</feature>
<keyword evidence="3" id="KW-0804">Transcription</keyword>
<dbReference type="EMBL" id="FNCC01000001">
    <property type="protein sequence ID" value="SDF46797.1"/>
    <property type="molecule type" value="Genomic_DNA"/>
</dbReference>
<sequence>MSAPTPRSRAKAKATTDREAPDSRASTRRPAAAKKTTAKKNAVEKSTVEKTAVEKTGQEKSTVEKAGATRTGAEKAGEGSAAAATPRRRSSGARKELVERQILDRATALFAERGFAGTSLQDIAEASGLTRPALYYYFSSKEELLVRLVRETTMDVAEQLEALAAEHPDLAPDAHLRALVRTSTAFQARHRDQFRLLLRSEAELPDDVTELYTDGRRRVLRAYQAVIERGISAGLFRPVNSRTATLGLIGMVNWMTWWSQPDDDVSAIADEFAELAVASVLLHCGRDEAPASVHAVLAMLKDDISLLEHRLGEIDPS</sequence>
<dbReference type="PANTHER" id="PTHR30055">
    <property type="entry name" value="HTH-TYPE TRANSCRIPTIONAL REGULATOR RUTR"/>
    <property type="match status" value="1"/>
</dbReference>
<dbReference type="InterPro" id="IPR023772">
    <property type="entry name" value="DNA-bd_HTH_TetR-type_CS"/>
</dbReference>
<dbReference type="RefSeq" id="WP_176946574.1">
    <property type="nucleotide sequence ID" value="NZ_FNCC01000001.1"/>
</dbReference>
<dbReference type="InterPro" id="IPR001647">
    <property type="entry name" value="HTH_TetR"/>
</dbReference>
<dbReference type="PROSITE" id="PS50977">
    <property type="entry name" value="HTH_TETR_2"/>
    <property type="match status" value="1"/>
</dbReference>
<dbReference type="SUPFAM" id="SSF46689">
    <property type="entry name" value="Homeodomain-like"/>
    <property type="match status" value="1"/>
</dbReference>
<dbReference type="InterPro" id="IPR041490">
    <property type="entry name" value="KstR2_TetR_C"/>
</dbReference>
<evidence type="ECO:0000313" key="7">
    <source>
        <dbReference type="EMBL" id="SDF46797.1"/>
    </source>
</evidence>
<organism evidence="7 8">
    <name type="scientific">Lentzea fradiae</name>
    <dbReference type="NCBI Taxonomy" id="200378"/>
    <lineage>
        <taxon>Bacteria</taxon>
        <taxon>Bacillati</taxon>
        <taxon>Actinomycetota</taxon>
        <taxon>Actinomycetes</taxon>
        <taxon>Pseudonocardiales</taxon>
        <taxon>Pseudonocardiaceae</taxon>
        <taxon>Lentzea</taxon>
    </lineage>
</organism>
<accession>A0A1G7LB99</accession>
<protein>
    <submittedName>
        <fullName evidence="7">Transcriptional regulator, TetR family</fullName>
    </submittedName>
</protein>
<dbReference type="AlphaFoldDB" id="A0A1G7LB99"/>
<dbReference type="InterPro" id="IPR009057">
    <property type="entry name" value="Homeodomain-like_sf"/>
</dbReference>
<keyword evidence="2 4" id="KW-0238">DNA-binding</keyword>
<name>A0A1G7LB99_9PSEU</name>
<evidence type="ECO:0000259" key="6">
    <source>
        <dbReference type="PROSITE" id="PS50977"/>
    </source>
</evidence>
<dbReference type="InterPro" id="IPR050109">
    <property type="entry name" value="HTH-type_TetR-like_transc_reg"/>
</dbReference>
<dbReference type="FunFam" id="1.10.10.60:FF:000141">
    <property type="entry name" value="TetR family transcriptional regulator"/>
    <property type="match status" value="1"/>
</dbReference>
<evidence type="ECO:0000256" key="4">
    <source>
        <dbReference type="PROSITE-ProRule" id="PRU00335"/>
    </source>
</evidence>
<feature type="DNA-binding region" description="H-T-H motif" evidence="4">
    <location>
        <begin position="119"/>
        <end position="138"/>
    </location>
</feature>
<evidence type="ECO:0000256" key="2">
    <source>
        <dbReference type="ARBA" id="ARBA00023125"/>
    </source>
</evidence>
<dbReference type="Proteomes" id="UP000199623">
    <property type="component" value="Unassembled WGS sequence"/>
</dbReference>
<dbReference type="SUPFAM" id="SSF48498">
    <property type="entry name" value="Tetracyclin repressor-like, C-terminal domain"/>
    <property type="match status" value="1"/>
</dbReference>
<feature type="region of interest" description="Disordered" evidence="5">
    <location>
        <begin position="1"/>
        <end position="96"/>
    </location>
</feature>
<gene>
    <name evidence="7" type="ORF">SAMN05216553_101775</name>
</gene>